<feature type="domain" description="ComEC/Rec2-related protein" evidence="8">
    <location>
        <begin position="235"/>
        <end position="518"/>
    </location>
</feature>
<dbReference type="InterPro" id="IPR004477">
    <property type="entry name" value="ComEC_N"/>
</dbReference>
<accession>K2K8S0</accession>
<feature type="transmembrane region" description="Helical" evidence="6">
    <location>
        <begin position="66"/>
        <end position="86"/>
    </location>
</feature>
<evidence type="ECO:0000256" key="3">
    <source>
        <dbReference type="ARBA" id="ARBA00022692"/>
    </source>
</evidence>
<dbReference type="NCBIfam" id="TIGR00360">
    <property type="entry name" value="ComEC_N-term"/>
    <property type="match status" value="1"/>
</dbReference>
<feature type="transmembrane region" description="Helical" evidence="6">
    <location>
        <begin position="398"/>
        <end position="418"/>
    </location>
</feature>
<feature type="transmembrane region" description="Helical" evidence="6">
    <location>
        <begin position="346"/>
        <end position="363"/>
    </location>
</feature>
<dbReference type="EMBL" id="AMRG01000010">
    <property type="protein sequence ID" value="EKE82962.1"/>
    <property type="molecule type" value="Genomic_DNA"/>
</dbReference>
<dbReference type="NCBIfam" id="TIGR00361">
    <property type="entry name" value="ComEC_Rec2"/>
    <property type="match status" value="1"/>
</dbReference>
<evidence type="ECO:0000259" key="7">
    <source>
        <dbReference type="Pfam" id="PF00753"/>
    </source>
</evidence>
<evidence type="ECO:0000256" key="1">
    <source>
        <dbReference type="ARBA" id="ARBA00004651"/>
    </source>
</evidence>
<keyword evidence="5 6" id="KW-0472">Membrane</keyword>
<feature type="domain" description="DUF4131" evidence="9">
    <location>
        <begin position="32"/>
        <end position="201"/>
    </location>
</feature>
<keyword evidence="2" id="KW-1003">Cell membrane</keyword>
<dbReference type="eggNOG" id="COG2333">
    <property type="taxonomic scope" value="Bacteria"/>
</dbReference>
<feature type="transmembrane region" description="Helical" evidence="6">
    <location>
        <begin position="438"/>
        <end position="471"/>
    </location>
</feature>
<protein>
    <submittedName>
        <fullName evidence="10">DNA uptake-related membrane-associated competence protein</fullName>
    </submittedName>
</protein>
<evidence type="ECO:0000256" key="4">
    <source>
        <dbReference type="ARBA" id="ARBA00022989"/>
    </source>
</evidence>
<dbReference type="Pfam" id="PF03772">
    <property type="entry name" value="Competence"/>
    <property type="match status" value="1"/>
</dbReference>
<evidence type="ECO:0000256" key="2">
    <source>
        <dbReference type="ARBA" id="ARBA00022475"/>
    </source>
</evidence>
<dbReference type="eggNOG" id="COG0658">
    <property type="taxonomic scope" value="Bacteria"/>
</dbReference>
<organism evidence="10 11">
    <name type="scientific">Idiomarina xiamenensis 10-D-4</name>
    <dbReference type="NCBI Taxonomy" id="740709"/>
    <lineage>
        <taxon>Bacteria</taxon>
        <taxon>Pseudomonadati</taxon>
        <taxon>Pseudomonadota</taxon>
        <taxon>Gammaproteobacteria</taxon>
        <taxon>Alteromonadales</taxon>
        <taxon>Idiomarinaceae</taxon>
        <taxon>Idiomarina</taxon>
    </lineage>
</organism>
<feature type="transmembrane region" description="Helical" evidence="6">
    <location>
        <begin position="492"/>
        <end position="513"/>
    </location>
</feature>
<dbReference type="PATRIC" id="fig|740709.3.peg.1817"/>
<dbReference type="Pfam" id="PF13567">
    <property type="entry name" value="DUF4131"/>
    <property type="match status" value="1"/>
</dbReference>
<evidence type="ECO:0000256" key="6">
    <source>
        <dbReference type="SAM" id="Phobius"/>
    </source>
</evidence>
<dbReference type="InterPro" id="IPR004797">
    <property type="entry name" value="Competence_ComEC/Rec2"/>
</dbReference>
<dbReference type="GO" id="GO:0030420">
    <property type="term" value="P:establishment of competence for transformation"/>
    <property type="evidence" value="ECO:0007669"/>
    <property type="project" value="InterPro"/>
</dbReference>
<sequence length="788" mass="89907">MERCLLAGLVGATLALYLATQPAAPQLLVYSLSLSLSLTVISAWLKRATWLKPYKLKSCCARKTVLPHHVYWLMMAALIGFSYIQWQTLRATPLPLAMLNAQSASITLLIDDIPAKKPGRLIIYGRLQDPVCWPWWASVPRVRLTWYVDQQNLAQTPQAGQQWRFKVRLKAPDGLFNQGGFNYPRYLWRHQVRAQGSIREGVLLHQPTATNTLRQRLYQQLQQADLKLPWLVAALAIAYRGDIDDSTWTIWQRTGVAHLLAISGLHLGLVAIGVSYGLRWLLRRLSGRRRAAQEVSQVWRYTLILAWLMGWFYAGLAGFPTSVLRAMGLWTVLFATQLLGLTFTRVRLILVVLSLLLLLDPWLWLDSGFWLSLTAVIALMWSHWRWQQQSSSASWRWFKPVLALLRVEFILLLGLWPLQNSLFHGVSPLAPWINLLWVPLFSFWLVPLVLIGSLLALAGIPLAAQFCWQLAEQPMIYLQPLLSHVAEQPWSWWPLAQQPSLWLASAAIVVLAMPLNWRLRLAMLTLLSVIQLSITYRRERDPYLRLHVLDVGQSQALVIERQGKAMLVDTGIAYGSGFSMAAAVIIPFLQQRQLQPEVAWLSHHDRDHAGGYLRLTEQYPQLRWSGDQQHPCQQGQAGVWRGVQWQVLWPQQAKYPAANDDSCVLALRFHQFKLLLPGDLLRTAEQHLVKTRPQQLDSDVLVLPHHGSRSSSSQAFLRQVKPSLALLSRAANNRYGFPHAAVLQRLAEQSVVVADTARWGQLSVISDGYRWQLQLPYASQTRRWRRLN</sequence>
<dbReference type="PANTHER" id="PTHR30619:SF1">
    <property type="entry name" value="RECOMBINATION PROTEIN 2"/>
    <property type="match status" value="1"/>
</dbReference>
<feature type="transmembrane region" description="Helical" evidence="6">
    <location>
        <begin position="322"/>
        <end position="339"/>
    </location>
</feature>
<dbReference type="PANTHER" id="PTHR30619">
    <property type="entry name" value="DNA INTERNALIZATION/COMPETENCE PROTEIN COMEC/REC2"/>
    <property type="match status" value="1"/>
</dbReference>
<keyword evidence="4 6" id="KW-1133">Transmembrane helix</keyword>
<feature type="transmembrane region" description="Helical" evidence="6">
    <location>
        <begin position="28"/>
        <end position="45"/>
    </location>
</feature>
<dbReference type="InterPro" id="IPR052159">
    <property type="entry name" value="Competence_DNA_uptake"/>
</dbReference>
<keyword evidence="3 6" id="KW-0812">Transmembrane</keyword>
<dbReference type="InterPro" id="IPR025405">
    <property type="entry name" value="DUF4131"/>
</dbReference>
<dbReference type="Gene3D" id="3.60.15.10">
    <property type="entry name" value="Ribonuclease Z/Hydroxyacylglutathione hydrolase-like"/>
    <property type="match status" value="1"/>
</dbReference>
<keyword evidence="11" id="KW-1185">Reference proteome</keyword>
<feature type="transmembrane region" description="Helical" evidence="6">
    <location>
        <begin position="256"/>
        <end position="278"/>
    </location>
</feature>
<dbReference type="InterPro" id="IPR036866">
    <property type="entry name" value="RibonucZ/Hydroxyglut_hydro"/>
</dbReference>
<reference evidence="10 11" key="1">
    <citation type="journal article" date="2012" name="J. Bacteriol.">
        <title>Genome Sequence of Idiomarina xiamenensis Type Strain 10-D-4.</title>
        <authorList>
            <person name="Lai Q."/>
            <person name="Wang L."/>
            <person name="Wang W."/>
            <person name="Shao Z."/>
        </authorList>
    </citation>
    <scope>NUCLEOTIDE SEQUENCE [LARGE SCALE GENOMIC DNA]</scope>
    <source>
        <strain evidence="10 11">10-D-4</strain>
    </source>
</reference>
<comment type="caution">
    <text evidence="10">The sequence shown here is derived from an EMBL/GenBank/DDBJ whole genome shotgun (WGS) entry which is preliminary data.</text>
</comment>
<gene>
    <name evidence="10" type="ORF">A10D4_08984</name>
</gene>
<dbReference type="InterPro" id="IPR035681">
    <property type="entry name" value="ComA-like_MBL"/>
</dbReference>
<dbReference type="Pfam" id="PF00753">
    <property type="entry name" value="Lactamase_B"/>
    <property type="match status" value="1"/>
</dbReference>
<proteinExistence type="predicted"/>
<dbReference type="InterPro" id="IPR001279">
    <property type="entry name" value="Metallo-B-lactamas"/>
</dbReference>
<dbReference type="SUPFAM" id="SSF56281">
    <property type="entry name" value="Metallo-hydrolase/oxidoreductase"/>
    <property type="match status" value="1"/>
</dbReference>
<evidence type="ECO:0000259" key="9">
    <source>
        <dbReference type="Pfam" id="PF13567"/>
    </source>
</evidence>
<evidence type="ECO:0000313" key="10">
    <source>
        <dbReference type="EMBL" id="EKE82962.1"/>
    </source>
</evidence>
<dbReference type="Proteomes" id="UP000014115">
    <property type="component" value="Unassembled WGS sequence"/>
</dbReference>
<evidence type="ECO:0000259" key="8">
    <source>
        <dbReference type="Pfam" id="PF03772"/>
    </source>
</evidence>
<name>K2K8S0_9GAMM</name>
<dbReference type="STRING" id="740709.A10D4_08984"/>
<dbReference type="OrthoDB" id="9761531at2"/>
<dbReference type="AlphaFoldDB" id="K2K8S0"/>
<feature type="transmembrane region" description="Helical" evidence="6">
    <location>
        <begin position="369"/>
        <end position="386"/>
    </location>
</feature>
<dbReference type="CDD" id="cd07731">
    <property type="entry name" value="ComA-like_MBL-fold"/>
    <property type="match status" value="1"/>
</dbReference>
<evidence type="ECO:0000256" key="5">
    <source>
        <dbReference type="ARBA" id="ARBA00023136"/>
    </source>
</evidence>
<evidence type="ECO:0000313" key="11">
    <source>
        <dbReference type="Proteomes" id="UP000014115"/>
    </source>
</evidence>
<feature type="transmembrane region" description="Helical" evidence="6">
    <location>
        <begin position="298"/>
        <end position="316"/>
    </location>
</feature>
<comment type="subcellular location">
    <subcellularLocation>
        <location evidence="1">Cell membrane</location>
        <topology evidence="1">Multi-pass membrane protein</topology>
    </subcellularLocation>
</comment>
<feature type="domain" description="Metallo-beta-lactamase" evidence="7">
    <location>
        <begin position="550"/>
        <end position="620"/>
    </location>
</feature>
<dbReference type="RefSeq" id="WP_008489061.1">
    <property type="nucleotide sequence ID" value="NZ_AMRG01000010.1"/>
</dbReference>
<dbReference type="GO" id="GO:0005886">
    <property type="term" value="C:plasma membrane"/>
    <property type="evidence" value="ECO:0007669"/>
    <property type="project" value="UniProtKB-SubCell"/>
</dbReference>